<keyword evidence="1" id="KW-0479">Metal-binding</keyword>
<keyword evidence="6" id="KW-1185">Reference proteome</keyword>
<accession>A0A0N1I5P0</accession>
<evidence type="ECO:0000256" key="1">
    <source>
        <dbReference type="ARBA" id="ARBA00022723"/>
    </source>
</evidence>
<dbReference type="EMBL" id="KQ458819">
    <property type="protein sequence ID" value="KPJ04928.1"/>
    <property type="molecule type" value="Genomic_DNA"/>
</dbReference>
<gene>
    <name evidence="5" type="ORF">RR46_00741</name>
</gene>
<feature type="domain" description="FLYWCH-type" evidence="4">
    <location>
        <begin position="25"/>
        <end position="84"/>
    </location>
</feature>
<dbReference type="Proteomes" id="UP000053268">
    <property type="component" value="Unassembled WGS sequence"/>
</dbReference>
<dbReference type="AlphaFoldDB" id="A0A0N1I5P0"/>
<evidence type="ECO:0000259" key="4">
    <source>
        <dbReference type="Pfam" id="PF04500"/>
    </source>
</evidence>
<dbReference type="InterPro" id="IPR007588">
    <property type="entry name" value="Znf_FLYWCH"/>
</dbReference>
<dbReference type="Gene3D" id="2.20.25.240">
    <property type="match status" value="1"/>
</dbReference>
<evidence type="ECO:0000313" key="6">
    <source>
        <dbReference type="Proteomes" id="UP000053268"/>
    </source>
</evidence>
<sequence>MITDRKSIFVLYSLTDKFLTFSVKFVKSKKGRRALLLNSYIYRPIPSRSEITRWRCSTNSNYNCRAHVITENNEFVRAYEQHSHEPPKMWSYTRWEHD</sequence>
<protein>
    <recommendedName>
        <fullName evidence="4">FLYWCH-type domain-containing protein</fullName>
    </recommendedName>
</protein>
<evidence type="ECO:0000256" key="2">
    <source>
        <dbReference type="ARBA" id="ARBA00022771"/>
    </source>
</evidence>
<reference evidence="5 6" key="1">
    <citation type="journal article" date="2015" name="Nat. Commun.">
        <title>Outbred genome sequencing and CRISPR/Cas9 gene editing in butterflies.</title>
        <authorList>
            <person name="Li X."/>
            <person name="Fan D."/>
            <person name="Zhang W."/>
            <person name="Liu G."/>
            <person name="Zhang L."/>
            <person name="Zhao L."/>
            <person name="Fang X."/>
            <person name="Chen L."/>
            <person name="Dong Y."/>
            <person name="Chen Y."/>
            <person name="Ding Y."/>
            <person name="Zhao R."/>
            <person name="Feng M."/>
            <person name="Zhu Y."/>
            <person name="Feng Y."/>
            <person name="Jiang X."/>
            <person name="Zhu D."/>
            <person name="Xiang H."/>
            <person name="Feng X."/>
            <person name="Li S."/>
            <person name="Wang J."/>
            <person name="Zhang G."/>
            <person name="Kronforst M.R."/>
            <person name="Wang W."/>
        </authorList>
    </citation>
    <scope>NUCLEOTIDE SEQUENCE [LARGE SCALE GENOMIC DNA]</scope>
    <source>
        <strain evidence="5">Ya'a_city_454_Px</strain>
        <tissue evidence="5">Whole body</tissue>
    </source>
</reference>
<name>A0A0N1I5P0_PAPXU</name>
<keyword evidence="2" id="KW-0863">Zinc-finger</keyword>
<evidence type="ECO:0000256" key="3">
    <source>
        <dbReference type="ARBA" id="ARBA00022833"/>
    </source>
</evidence>
<proteinExistence type="predicted"/>
<organism evidence="5 6">
    <name type="scientific">Papilio xuthus</name>
    <name type="common">Asian swallowtail butterfly</name>
    <dbReference type="NCBI Taxonomy" id="66420"/>
    <lineage>
        <taxon>Eukaryota</taxon>
        <taxon>Metazoa</taxon>
        <taxon>Ecdysozoa</taxon>
        <taxon>Arthropoda</taxon>
        <taxon>Hexapoda</taxon>
        <taxon>Insecta</taxon>
        <taxon>Pterygota</taxon>
        <taxon>Neoptera</taxon>
        <taxon>Endopterygota</taxon>
        <taxon>Lepidoptera</taxon>
        <taxon>Glossata</taxon>
        <taxon>Ditrysia</taxon>
        <taxon>Papilionoidea</taxon>
        <taxon>Papilionidae</taxon>
        <taxon>Papilioninae</taxon>
        <taxon>Papilio</taxon>
    </lineage>
</organism>
<dbReference type="Pfam" id="PF04500">
    <property type="entry name" value="FLYWCH"/>
    <property type="match status" value="1"/>
</dbReference>
<keyword evidence="3" id="KW-0862">Zinc</keyword>
<evidence type="ECO:0000313" key="5">
    <source>
        <dbReference type="EMBL" id="KPJ04928.1"/>
    </source>
</evidence>
<dbReference type="GO" id="GO:0008270">
    <property type="term" value="F:zinc ion binding"/>
    <property type="evidence" value="ECO:0007669"/>
    <property type="project" value="UniProtKB-KW"/>
</dbReference>